<dbReference type="EMBL" id="QGUI01000594">
    <property type="protein sequence ID" value="PZM94378.1"/>
    <property type="molecule type" value="Genomic_DNA"/>
</dbReference>
<evidence type="ECO:0000256" key="2">
    <source>
        <dbReference type="SAM" id="MobiDB-lite"/>
    </source>
</evidence>
<dbReference type="Gene3D" id="2.60.40.1240">
    <property type="match status" value="1"/>
</dbReference>
<gene>
    <name evidence="3" type="ORF">DIU77_14335</name>
</gene>
<evidence type="ECO:0000256" key="1">
    <source>
        <dbReference type="ARBA" id="ARBA00022729"/>
    </source>
</evidence>
<reference evidence="3" key="1">
    <citation type="submission" date="2018-05" db="EMBL/GenBank/DDBJ databases">
        <authorList>
            <person name="Lanie J.A."/>
            <person name="Ng W.-L."/>
            <person name="Kazmierczak K.M."/>
            <person name="Andrzejewski T.M."/>
            <person name="Davidsen T.M."/>
            <person name="Wayne K.J."/>
            <person name="Tettelin H."/>
            <person name="Glass J.I."/>
            <person name="Rusch D."/>
            <person name="Podicherti R."/>
            <person name="Tsui H.-C.T."/>
            <person name="Winkler M.E."/>
        </authorList>
    </citation>
    <scope>NUCLEOTIDE SEQUENCE</scope>
    <source>
        <strain evidence="3">ZC4RG45</strain>
    </source>
</reference>
<sequence length="194" mass="20206">MTLLTGCEDRPAAGSGAEIVDGKASGGSGNHEAPAVDPGQAEDGEAAPGTRDNPLEPGTKIKVGDWTVAVTDVTLDATDRVLKENEFNEPPAKGRQLVMFTVQATYEGNDSGTAIVDFRWAIVGGKGNTFGTGAEDYCGVIPKPLDETGETFPGGTVTGNVCISVPTEQLDGATILVEPTFSLREGRTFYALKE</sequence>
<keyword evidence="1" id="KW-0732">Signal</keyword>
<name>A0A2W4J865_9PSEU</name>
<proteinExistence type="predicted"/>
<evidence type="ECO:0008006" key="4">
    <source>
        <dbReference type="Google" id="ProtNLM"/>
    </source>
</evidence>
<organism evidence="3">
    <name type="scientific">Thermocrispum agreste</name>
    <dbReference type="NCBI Taxonomy" id="37925"/>
    <lineage>
        <taxon>Bacteria</taxon>
        <taxon>Bacillati</taxon>
        <taxon>Actinomycetota</taxon>
        <taxon>Actinomycetes</taxon>
        <taxon>Pseudonocardiales</taxon>
        <taxon>Pseudonocardiaceae</taxon>
        <taxon>Thermocrispum</taxon>
    </lineage>
</organism>
<dbReference type="InterPro" id="IPR029050">
    <property type="entry name" value="Immunoprotect_excell_Ig-like"/>
</dbReference>
<evidence type="ECO:0000313" key="3">
    <source>
        <dbReference type="EMBL" id="PZM94378.1"/>
    </source>
</evidence>
<comment type="caution">
    <text evidence="3">The sequence shown here is derived from an EMBL/GenBank/DDBJ whole genome shotgun (WGS) entry which is preliminary data.</text>
</comment>
<dbReference type="AlphaFoldDB" id="A0A2W4J865"/>
<feature type="region of interest" description="Disordered" evidence="2">
    <location>
        <begin position="1"/>
        <end position="60"/>
    </location>
</feature>
<protein>
    <recommendedName>
        <fullName evidence="4">DUF4352 domain-containing protein</fullName>
    </recommendedName>
</protein>
<accession>A0A2W4J865</accession>